<proteinExistence type="predicted"/>
<dbReference type="GO" id="GO:0004175">
    <property type="term" value="F:endopeptidase activity"/>
    <property type="evidence" value="ECO:0007669"/>
    <property type="project" value="UniProtKB-ARBA"/>
</dbReference>
<dbReference type="RefSeq" id="WP_131960588.1">
    <property type="nucleotide sequence ID" value="NZ_SMFL01000009.1"/>
</dbReference>
<organism evidence="3 4">
    <name type="scientific">Dyadobacter psychrotolerans</name>
    <dbReference type="NCBI Taxonomy" id="2541721"/>
    <lineage>
        <taxon>Bacteria</taxon>
        <taxon>Pseudomonadati</taxon>
        <taxon>Bacteroidota</taxon>
        <taxon>Cytophagia</taxon>
        <taxon>Cytophagales</taxon>
        <taxon>Spirosomataceae</taxon>
        <taxon>Dyadobacter</taxon>
    </lineage>
</organism>
<feature type="transmembrane region" description="Helical" evidence="1">
    <location>
        <begin position="76"/>
        <end position="95"/>
    </location>
</feature>
<feature type="transmembrane region" description="Helical" evidence="1">
    <location>
        <begin position="160"/>
        <end position="181"/>
    </location>
</feature>
<dbReference type="InterPro" id="IPR003675">
    <property type="entry name" value="Rce1/LyrA-like_dom"/>
</dbReference>
<name>A0A4R5DKM2_9BACT</name>
<accession>A0A4R5DKM2</accession>
<evidence type="ECO:0000313" key="3">
    <source>
        <dbReference type="EMBL" id="TDE12521.1"/>
    </source>
</evidence>
<keyword evidence="3" id="KW-0378">Hydrolase</keyword>
<dbReference type="GO" id="GO:0006508">
    <property type="term" value="P:proteolysis"/>
    <property type="evidence" value="ECO:0007669"/>
    <property type="project" value="UniProtKB-KW"/>
</dbReference>
<dbReference type="AlphaFoldDB" id="A0A4R5DKM2"/>
<dbReference type="EMBL" id="SMFL01000009">
    <property type="protein sequence ID" value="TDE12521.1"/>
    <property type="molecule type" value="Genomic_DNA"/>
</dbReference>
<gene>
    <name evidence="3" type="ORF">E0F88_22795</name>
</gene>
<keyword evidence="4" id="KW-1185">Reference proteome</keyword>
<dbReference type="GO" id="GO:0008237">
    <property type="term" value="F:metallopeptidase activity"/>
    <property type="evidence" value="ECO:0007669"/>
    <property type="project" value="UniProtKB-KW"/>
</dbReference>
<evidence type="ECO:0000256" key="1">
    <source>
        <dbReference type="SAM" id="Phobius"/>
    </source>
</evidence>
<keyword evidence="1" id="KW-1133">Transmembrane helix</keyword>
<dbReference type="Proteomes" id="UP000294850">
    <property type="component" value="Unassembled WGS sequence"/>
</dbReference>
<reference evidence="3 4" key="1">
    <citation type="submission" date="2019-03" db="EMBL/GenBank/DDBJ databases">
        <title>Dyadobacter AR-3-6 sp. nov., isolated from arctic soil.</title>
        <authorList>
            <person name="Chaudhary D.K."/>
        </authorList>
    </citation>
    <scope>NUCLEOTIDE SEQUENCE [LARGE SCALE GENOMIC DNA]</scope>
    <source>
        <strain evidence="3 4">AR-3-6</strain>
    </source>
</reference>
<evidence type="ECO:0000259" key="2">
    <source>
        <dbReference type="Pfam" id="PF02517"/>
    </source>
</evidence>
<dbReference type="Pfam" id="PF02517">
    <property type="entry name" value="Rce1-like"/>
    <property type="match status" value="1"/>
</dbReference>
<sequence length="182" mass="21880">MILHLKYLIFRFANFIRNPNNPNYKLMSIRQKLLDVGVYYLFFSFVVCTYFGLIILVLEELHVVNELEHVYKNHNLWKRALGAIILAPILEEALFRFPIGRLRMKPWFRWLFYSSALIFGWIHFFNYQLVTSNYMFFPLITLPQTFFGFLLGYIRMLYGFWFAVMLHLLYNALGIGLSFIFD</sequence>
<keyword evidence="1" id="KW-0472">Membrane</keyword>
<feature type="transmembrane region" description="Helical" evidence="1">
    <location>
        <begin position="135"/>
        <end position="153"/>
    </location>
</feature>
<keyword evidence="1" id="KW-0812">Transmembrane</keyword>
<feature type="transmembrane region" description="Helical" evidence="1">
    <location>
        <begin position="33"/>
        <end position="56"/>
    </location>
</feature>
<evidence type="ECO:0000313" key="4">
    <source>
        <dbReference type="Proteomes" id="UP000294850"/>
    </source>
</evidence>
<dbReference type="GO" id="GO:0080120">
    <property type="term" value="P:CAAX-box protein maturation"/>
    <property type="evidence" value="ECO:0007669"/>
    <property type="project" value="UniProtKB-ARBA"/>
</dbReference>
<keyword evidence="3" id="KW-0482">Metalloprotease</keyword>
<comment type="caution">
    <text evidence="3">The sequence shown here is derived from an EMBL/GenBank/DDBJ whole genome shotgun (WGS) entry which is preliminary data.</text>
</comment>
<protein>
    <submittedName>
        <fullName evidence="3">CPBP family intramembrane metalloprotease</fullName>
    </submittedName>
</protein>
<feature type="domain" description="CAAX prenyl protease 2/Lysostaphin resistance protein A-like" evidence="2">
    <location>
        <begin position="76"/>
        <end position="173"/>
    </location>
</feature>
<dbReference type="OrthoDB" id="960507at2"/>
<keyword evidence="3" id="KW-0645">Protease</keyword>
<feature type="transmembrane region" description="Helical" evidence="1">
    <location>
        <begin position="107"/>
        <end position="129"/>
    </location>
</feature>